<keyword evidence="2" id="KW-0732">Signal</keyword>
<accession>A0AAN7CND7</accession>
<reference evidence="3" key="2">
    <citation type="submission" date="2023-05" db="EMBL/GenBank/DDBJ databases">
        <authorList>
            <consortium name="Lawrence Berkeley National Laboratory"/>
            <person name="Steindorff A."/>
            <person name="Hensen N."/>
            <person name="Bonometti L."/>
            <person name="Westerberg I."/>
            <person name="Brannstrom I.O."/>
            <person name="Guillou S."/>
            <person name="Cros-Aarteil S."/>
            <person name="Calhoun S."/>
            <person name="Haridas S."/>
            <person name="Kuo A."/>
            <person name="Mondo S."/>
            <person name="Pangilinan J."/>
            <person name="Riley R."/>
            <person name="Labutti K."/>
            <person name="Andreopoulos B."/>
            <person name="Lipzen A."/>
            <person name="Chen C."/>
            <person name="Yanf M."/>
            <person name="Daum C."/>
            <person name="Ng V."/>
            <person name="Clum A."/>
            <person name="Ohm R."/>
            <person name="Martin F."/>
            <person name="Silar P."/>
            <person name="Natvig D."/>
            <person name="Lalanne C."/>
            <person name="Gautier V."/>
            <person name="Ament-Velasquez S.L."/>
            <person name="Kruys A."/>
            <person name="Hutchinson M.I."/>
            <person name="Powell A.J."/>
            <person name="Barry K."/>
            <person name="Miller A.N."/>
            <person name="Grigoriev I.V."/>
            <person name="Debuchy R."/>
            <person name="Gladieux P."/>
            <person name="Thoren M.H."/>
            <person name="Johannesson H."/>
        </authorList>
    </citation>
    <scope>NUCLEOTIDE SEQUENCE</scope>
    <source>
        <strain evidence="3">CBS 359.72</strain>
    </source>
</reference>
<dbReference type="AlphaFoldDB" id="A0AAN7CND7"/>
<proteinExistence type="predicted"/>
<sequence>MASRLFYDPIVLLRVAPLVSSTCTLLYAADQDFFLGILNQSEHDIRAKSRSLLPSYFATFFRRGVVFVVGCLAATTWSSVANLYVRRQALVARQSGWWYVASGALSIGHLFFIPLIAPSVKATIDADKEGADANASLDKWLQINRIRILTVDLGAWIASVGAVVSTLAA</sequence>
<protein>
    <recommendedName>
        <fullName evidence="5">Integral membrane protein</fullName>
    </recommendedName>
</protein>
<keyword evidence="1" id="KW-1133">Transmembrane helix</keyword>
<evidence type="ECO:0000313" key="4">
    <source>
        <dbReference type="Proteomes" id="UP001303647"/>
    </source>
</evidence>
<feature type="transmembrane region" description="Helical" evidence="1">
    <location>
        <begin position="64"/>
        <end position="85"/>
    </location>
</feature>
<evidence type="ECO:0000256" key="2">
    <source>
        <dbReference type="SAM" id="SignalP"/>
    </source>
</evidence>
<feature type="transmembrane region" description="Helical" evidence="1">
    <location>
        <begin position="12"/>
        <end position="29"/>
    </location>
</feature>
<keyword evidence="1" id="KW-0472">Membrane</keyword>
<comment type="caution">
    <text evidence="3">The sequence shown here is derived from an EMBL/GenBank/DDBJ whole genome shotgun (WGS) entry which is preliminary data.</text>
</comment>
<feature type="transmembrane region" description="Helical" evidence="1">
    <location>
        <begin position="97"/>
        <end position="117"/>
    </location>
</feature>
<keyword evidence="4" id="KW-1185">Reference proteome</keyword>
<name>A0AAN7CND7_9PEZI</name>
<keyword evidence="1" id="KW-0812">Transmembrane</keyword>
<reference evidence="3" key="1">
    <citation type="journal article" date="2023" name="Mol. Phylogenet. Evol.">
        <title>Genome-scale phylogeny and comparative genomics of the fungal order Sordariales.</title>
        <authorList>
            <person name="Hensen N."/>
            <person name="Bonometti L."/>
            <person name="Westerberg I."/>
            <person name="Brannstrom I.O."/>
            <person name="Guillou S."/>
            <person name="Cros-Aarteil S."/>
            <person name="Calhoun S."/>
            <person name="Haridas S."/>
            <person name="Kuo A."/>
            <person name="Mondo S."/>
            <person name="Pangilinan J."/>
            <person name="Riley R."/>
            <person name="LaButti K."/>
            <person name="Andreopoulos B."/>
            <person name="Lipzen A."/>
            <person name="Chen C."/>
            <person name="Yan M."/>
            <person name="Daum C."/>
            <person name="Ng V."/>
            <person name="Clum A."/>
            <person name="Steindorff A."/>
            <person name="Ohm R.A."/>
            <person name="Martin F."/>
            <person name="Silar P."/>
            <person name="Natvig D.O."/>
            <person name="Lalanne C."/>
            <person name="Gautier V."/>
            <person name="Ament-Velasquez S.L."/>
            <person name="Kruys A."/>
            <person name="Hutchinson M.I."/>
            <person name="Powell A.J."/>
            <person name="Barry K."/>
            <person name="Miller A.N."/>
            <person name="Grigoriev I.V."/>
            <person name="Debuchy R."/>
            <person name="Gladieux P."/>
            <person name="Hiltunen Thoren M."/>
            <person name="Johannesson H."/>
        </authorList>
    </citation>
    <scope>NUCLEOTIDE SEQUENCE</scope>
    <source>
        <strain evidence="3">CBS 359.72</strain>
    </source>
</reference>
<feature type="signal peptide" evidence="2">
    <location>
        <begin position="1"/>
        <end position="21"/>
    </location>
</feature>
<feature type="transmembrane region" description="Helical" evidence="1">
    <location>
        <begin position="146"/>
        <end position="168"/>
    </location>
</feature>
<evidence type="ECO:0000313" key="3">
    <source>
        <dbReference type="EMBL" id="KAK4244437.1"/>
    </source>
</evidence>
<dbReference type="Proteomes" id="UP001303647">
    <property type="component" value="Unassembled WGS sequence"/>
</dbReference>
<dbReference type="EMBL" id="MU857739">
    <property type="protein sequence ID" value="KAK4244437.1"/>
    <property type="molecule type" value="Genomic_DNA"/>
</dbReference>
<organism evidence="3 4">
    <name type="scientific">Corynascus novoguineensis</name>
    <dbReference type="NCBI Taxonomy" id="1126955"/>
    <lineage>
        <taxon>Eukaryota</taxon>
        <taxon>Fungi</taxon>
        <taxon>Dikarya</taxon>
        <taxon>Ascomycota</taxon>
        <taxon>Pezizomycotina</taxon>
        <taxon>Sordariomycetes</taxon>
        <taxon>Sordariomycetidae</taxon>
        <taxon>Sordariales</taxon>
        <taxon>Chaetomiaceae</taxon>
        <taxon>Corynascus</taxon>
    </lineage>
</organism>
<gene>
    <name evidence="3" type="ORF">C7999DRAFT_17319</name>
</gene>
<evidence type="ECO:0008006" key="5">
    <source>
        <dbReference type="Google" id="ProtNLM"/>
    </source>
</evidence>
<feature type="chain" id="PRO_5042842743" description="Integral membrane protein" evidence="2">
    <location>
        <begin position="22"/>
        <end position="169"/>
    </location>
</feature>
<evidence type="ECO:0000256" key="1">
    <source>
        <dbReference type="SAM" id="Phobius"/>
    </source>
</evidence>